<sequence>MPSSIHCPVCKSISFPEGDKQGPIGSVSLFSNSRTTGCSGCGMILDAIHAFDPGWIDIHAVDGSIELTLYGHNLTVHLEDGERFQRFSIFQGQDNSNAIRTREPFFSSLEIIPDTRHISAFERVSSWLTECVEHHEVCKPVNAAFMPRRVLDVSPREDDREEPGDEMESYIRLLDLGLDEALRKPAPYAALSYCWGSDLSGIVVTRKANLTAHFQGIPLSHLAETLQDAIIVTRRLGIRYLWIDALCIVQDDTPDWHRESVQMYSIYSNSHVTIAVHAAPSCKEGFLGRQTYGQSNWQRAFSTNYCPGIHAPQESSTQVKMHVRSGYLDEDPYPLTLRGWTLQEAILPRRIIHYTGAELAWECAERHFCECGHIEGIHYERGMPMVGTRVLRGLEGDGREDLAAHGWMRLVMEYTQRKLSCVSDKLVAVSGIAQLVEARQSVNARASQGVEVECRSRTTISSYYLAGVFSRVLPLHLLWSAKIPNIRIKKNAILEACPRPFPYRAPTWSWASVDSPVEYLDILFWTAIKSHVAVHLEESFIVPVVAGDQTGAVKSGELVVEGPVVPVALITAQRLSRVSGLDSGSWFTDNWSGRTSVVRGLDNGWKEEIQCDFLRPVDLMKGDDGHICWALFQKIAGNHCLFLNHWCDTCRGPRDAGSISNIKPSDQLASDFCCLKVATAAAHAYIDSFYFFLALERSKTSPGAWERVGIGIIPSAGDTDSNEEAENLFKGAETRKLRLV</sequence>
<gene>
    <name evidence="2" type="ORF">HGRIS_008598</name>
</gene>
<organism evidence="2 3">
    <name type="scientific">Hohenbuehelia grisea</name>
    <dbReference type="NCBI Taxonomy" id="104357"/>
    <lineage>
        <taxon>Eukaryota</taxon>
        <taxon>Fungi</taxon>
        <taxon>Dikarya</taxon>
        <taxon>Basidiomycota</taxon>
        <taxon>Agaricomycotina</taxon>
        <taxon>Agaricomycetes</taxon>
        <taxon>Agaricomycetidae</taxon>
        <taxon>Agaricales</taxon>
        <taxon>Pleurotineae</taxon>
        <taxon>Pleurotaceae</taxon>
        <taxon>Hohenbuehelia</taxon>
    </lineage>
</organism>
<protein>
    <recommendedName>
        <fullName evidence="1">Heterokaryon incompatibility domain-containing protein</fullName>
    </recommendedName>
</protein>
<keyword evidence="3" id="KW-1185">Reference proteome</keyword>
<dbReference type="Pfam" id="PF06985">
    <property type="entry name" value="HET"/>
    <property type="match status" value="1"/>
</dbReference>
<evidence type="ECO:0000313" key="3">
    <source>
        <dbReference type="Proteomes" id="UP001556367"/>
    </source>
</evidence>
<name>A0ABR3J8X1_9AGAR</name>
<evidence type="ECO:0000313" key="2">
    <source>
        <dbReference type="EMBL" id="KAL0951947.1"/>
    </source>
</evidence>
<proteinExistence type="predicted"/>
<dbReference type="PANTHER" id="PTHR33112:SF16">
    <property type="entry name" value="HETEROKARYON INCOMPATIBILITY DOMAIN-CONTAINING PROTEIN"/>
    <property type="match status" value="1"/>
</dbReference>
<feature type="domain" description="Heterokaryon incompatibility" evidence="1">
    <location>
        <begin position="188"/>
        <end position="344"/>
    </location>
</feature>
<dbReference type="PANTHER" id="PTHR33112">
    <property type="entry name" value="DOMAIN PROTEIN, PUTATIVE-RELATED"/>
    <property type="match status" value="1"/>
</dbReference>
<reference evidence="3" key="1">
    <citation type="submission" date="2024-06" db="EMBL/GenBank/DDBJ databases">
        <title>Multi-omics analyses provide insights into the biosynthesis of the anticancer antibiotic pleurotin in Hohenbuehelia grisea.</title>
        <authorList>
            <person name="Weaver J.A."/>
            <person name="Alberti F."/>
        </authorList>
    </citation>
    <scope>NUCLEOTIDE SEQUENCE [LARGE SCALE GENOMIC DNA]</scope>
    <source>
        <strain evidence="3">T-177</strain>
    </source>
</reference>
<comment type="caution">
    <text evidence="2">The sequence shown here is derived from an EMBL/GenBank/DDBJ whole genome shotgun (WGS) entry which is preliminary data.</text>
</comment>
<accession>A0ABR3J8X1</accession>
<dbReference type="InterPro" id="IPR010730">
    <property type="entry name" value="HET"/>
</dbReference>
<dbReference type="EMBL" id="JASNQZ010000011">
    <property type="protein sequence ID" value="KAL0951947.1"/>
    <property type="molecule type" value="Genomic_DNA"/>
</dbReference>
<evidence type="ECO:0000259" key="1">
    <source>
        <dbReference type="Pfam" id="PF06985"/>
    </source>
</evidence>
<dbReference type="Proteomes" id="UP001556367">
    <property type="component" value="Unassembled WGS sequence"/>
</dbReference>